<sequence>MSPIPMPSLPLKLLGAVLALSAWTLPALAQIKIGQTAGFSGPVAAGVKETSEGARLYLDAVNAQGGVGGQKIELITLDDKFDPELSAANAKQLIEQRGVLALFLSRGTPQTEALFPLLAQHKLALVAPSSGAMLLHKPVNPYVFNVRATYQREAEQAVQHLVSRGVQRLALVQVDDSFGDDGAAGVLHGLQVAKLKPSVHLKYPRTQPQLAPLMKQVAQADAQALIFIGAAEQVAEGTQALRAAGSTAQLLTLSNNATAGFIRLMGAQARGVIVSQAFPAERSISLALVREAQALAKARKQELSPGMLEGFTAAKVLVEGLRKAAKDKALDRAGLVRALDSLGKLDLGGLELGYSPADHTGLDYADMAIIGPDGKFWR</sequence>
<comment type="similarity">
    <text evidence="1">Belongs to the leucine-binding protein family.</text>
</comment>
<reference evidence="7 8" key="1">
    <citation type="submission" date="2019-03" db="EMBL/GenBank/DDBJ databases">
        <title>Genomic Encyclopedia of Type Strains, Phase IV (KMG-IV): sequencing the most valuable type-strain genomes for metagenomic binning, comparative biology and taxonomic classification.</title>
        <authorList>
            <person name="Goeker M."/>
        </authorList>
    </citation>
    <scope>NUCLEOTIDE SEQUENCE [LARGE SCALE GENOMIC DNA]</scope>
    <source>
        <strain evidence="7 8">DSM 25082</strain>
    </source>
</reference>
<feature type="signal peptide" evidence="5">
    <location>
        <begin position="1"/>
        <end position="29"/>
    </location>
</feature>
<dbReference type="InterPro" id="IPR000709">
    <property type="entry name" value="Leu_Ile_Val-bd"/>
</dbReference>
<dbReference type="SUPFAM" id="SSF53822">
    <property type="entry name" value="Periplasmic binding protein-like I"/>
    <property type="match status" value="1"/>
</dbReference>
<dbReference type="Proteomes" id="UP000295357">
    <property type="component" value="Unassembled WGS sequence"/>
</dbReference>
<keyword evidence="4" id="KW-0029">Amino-acid transport</keyword>
<keyword evidence="2" id="KW-0813">Transport</keyword>
<evidence type="ECO:0000313" key="8">
    <source>
        <dbReference type="Proteomes" id="UP000295357"/>
    </source>
</evidence>
<proteinExistence type="inferred from homology"/>
<name>A0A4R6NA34_9BURK</name>
<dbReference type="PRINTS" id="PR00337">
    <property type="entry name" value="LEUILEVALBP"/>
</dbReference>
<evidence type="ECO:0000259" key="6">
    <source>
        <dbReference type="Pfam" id="PF13458"/>
    </source>
</evidence>
<evidence type="ECO:0000256" key="3">
    <source>
        <dbReference type="ARBA" id="ARBA00022729"/>
    </source>
</evidence>
<dbReference type="Gene3D" id="3.40.50.2300">
    <property type="match status" value="2"/>
</dbReference>
<dbReference type="PANTHER" id="PTHR47235">
    <property type="entry name" value="BLR6548 PROTEIN"/>
    <property type="match status" value="1"/>
</dbReference>
<feature type="domain" description="Leucine-binding protein" evidence="6">
    <location>
        <begin position="30"/>
        <end position="361"/>
    </location>
</feature>
<organism evidence="7 8">
    <name type="scientific">Roseateles asaccharophilus</name>
    <dbReference type="NCBI Taxonomy" id="582607"/>
    <lineage>
        <taxon>Bacteria</taxon>
        <taxon>Pseudomonadati</taxon>
        <taxon>Pseudomonadota</taxon>
        <taxon>Betaproteobacteria</taxon>
        <taxon>Burkholderiales</taxon>
        <taxon>Sphaerotilaceae</taxon>
        <taxon>Roseateles</taxon>
    </lineage>
</organism>
<dbReference type="GO" id="GO:0006865">
    <property type="term" value="P:amino acid transport"/>
    <property type="evidence" value="ECO:0007669"/>
    <property type="project" value="UniProtKB-KW"/>
</dbReference>
<keyword evidence="3 5" id="KW-0732">Signal</keyword>
<evidence type="ECO:0000313" key="7">
    <source>
        <dbReference type="EMBL" id="TDP11989.1"/>
    </source>
</evidence>
<dbReference type="Pfam" id="PF13458">
    <property type="entry name" value="Peripla_BP_6"/>
    <property type="match status" value="1"/>
</dbReference>
<dbReference type="EMBL" id="SNXE01000002">
    <property type="protein sequence ID" value="TDP11989.1"/>
    <property type="molecule type" value="Genomic_DNA"/>
</dbReference>
<keyword evidence="8" id="KW-1185">Reference proteome</keyword>
<dbReference type="CDD" id="cd06326">
    <property type="entry name" value="PBP1_ABC_ligand_binding-like"/>
    <property type="match status" value="1"/>
</dbReference>
<gene>
    <name evidence="7" type="ORF">DFR39_102377</name>
</gene>
<dbReference type="InterPro" id="IPR028081">
    <property type="entry name" value="Leu-bd"/>
</dbReference>
<feature type="chain" id="PRO_5020229818" evidence="5">
    <location>
        <begin position="30"/>
        <end position="378"/>
    </location>
</feature>
<evidence type="ECO:0000256" key="2">
    <source>
        <dbReference type="ARBA" id="ARBA00022448"/>
    </source>
</evidence>
<evidence type="ECO:0000256" key="1">
    <source>
        <dbReference type="ARBA" id="ARBA00010062"/>
    </source>
</evidence>
<accession>A0A4R6NA34</accession>
<protein>
    <submittedName>
        <fullName evidence="7">Amino acid/amide ABC transporter substrate-binding protein (HAAT family)</fullName>
    </submittedName>
</protein>
<evidence type="ECO:0000256" key="5">
    <source>
        <dbReference type="SAM" id="SignalP"/>
    </source>
</evidence>
<dbReference type="InterPro" id="IPR028082">
    <property type="entry name" value="Peripla_BP_I"/>
</dbReference>
<dbReference type="PANTHER" id="PTHR47235:SF1">
    <property type="entry name" value="BLR6548 PROTEIN"/>
    <property type="match status" value="1"/>
</dbReference>
<evidence type="ECO:0000256" key="4">
    <source>
        <dbReference type="ARBA" id="ARBA00022970"/>
    </source>
</evidence>
<comment type="caution">
    <text evidence="7">The sequence shown here is derived from an EMBL/GenBank/DDBJ whole genome shotgun (WGS) entry which is preliminary data.</text>
</comment>
<dbReference type="AlphaFoldDB" id="A0A4R6NA34"/>